<sequence length="200" mass="22831">MRWAPGCADSGPLLDATPDASSHARGPKQRLGLRRIGRLRRWTLRRWRRDWFMVRNTRMLCPKCRNTTLKRVTVKKTGVQVDRCSRCKGVWFDAEELEAVLHVAAKELAVPSDAEKSTSLSCMRCNSPLFRFEYPQTYVQVDMCKKCRGLWLDSGELTEIKVVRQSLQESGELEEYAPVPGAKGQLLRFIDTAIEALMGE</sequence>
<feature type="domain" description="Transcription factor zinc-finger" evidence="2">
    <location>
        <begin position="122"/>
        <end position="161"/>
    </location>
</feature>
<organism evidence="3 4">
    <name type="scientific">Candidatus Abyssobacteria bacterium SURF_17</name>
    <dbReference type="NCBI Taxonomy" id="2093361"/>
    <lineage>
        <taxon>Bacteria</taxon>
        <taxon>Pseudomonadati</taxon>
        <taxon>Candidatus Hydrogenedentota</taxon>
        <taxon>Candidatus Abyssobacteria</taxon>
    </lineage>
</organism>
<protein>
    <recommendedName>
        <fullName evidence="2">Transcription factor zinc-finger domain-containing protein</fullName>
    </recommendedName>
</protein>
<evidence type="ECO:0000313" key="3">
    <source>
        <dbReference type="EMBL" id="RJP69915.1"/>
    </source>
</evidence>
<evidence type="ECO:0000313" key="4">
    <source>
        <dbReference type="Proteomes" id="UP000285961"/>
    </source>
</evidence>
<evidence type="ECO:0000259" key="2">
    <source>
        <dbReference type="Pfam" id="PF13453"/>
    </source>
</evidence>
<dbReference type="InterPro" id="IPR027392">
    <property type="entry name" value="TF_Znf"/>
</dbReference>
<evidence type="ECO:0000256" key="1">
    <source>
        <dbReference type="SAM" id="MobiDB-lite"/>
    </source>
</evidence>
<reference evidence="3 4" key="1">
    <citation type="journal article" date="2017" name="ISME J.">
        <title>Energy and carbon metabolisms in a deep terrestrial subsurface fluid microbial community.</title>
        <authorList>
            <person name="Momper L."/>
            <person name="Jungbluth S.P."/>
            <person name="Lee M.D."/>
            <person name="Amend J.P."/>
        </authorList>
    </citation>
    <scope>NUCLEOTIDE SEQUENCE [LARGE SCALE GENOMIC DNA]</scope>
    <source>
        <strain evidence="3">SURF_17</strain>
    </source>
</reference>
<dbReference type="AlphaFoldDB" id="A0A419EYD5"/>
<name>A0A419EYD5_9BACT</name>
<feature type="region of interest" description="Disordered" evidence="1">
    <location>
        <begin position="1"/>
        <end position="27"/>
    </location>
</feature>
<dbReference type="Proteomes" id="UP000285961">
    <property type="component" value="Unassembled WGS sequence"/>
</dbReference>
<dbReference type="EMBL" id="QZKI01000077">
    <property type="protein sequence ID" value="RJP69915.1"/>
    <property type="molecule type" value="Genomic_DNA"/>
</dbReference>
<comment type="caution">
    <text evidence="3">The sequence shown here is derived from an EMBL/GenBank/DDBJ whole genome shotgun (WGS) entry which is preliminary data.</text>
</comment>
<dbReference type="Pfam" id="PF13453">
    <property type="entry name" value="Zn_ribbon_TFIIB"/>
    <property type="match status" value="2"/>
</dbReference>
<proteinExistence type="predicted"/>
<accession>A0A419EYD5</accession>
<gene>
    <name evidence="3" type="ORF">C4532_10295</name>
</gene>
<feature type="domain" description="Transcription factor zinc-finger" evidence="2">
    <location>
        <begin position="61"/>
        <end position="101"/>
    </location>
</feature>